<dbReference type="OrthoDB" id="3992151at2"/>
<dbReference type="AlphaFoldDB" id="A0A1G6KTT2"/>
<evidence type="ECO:0000313" key="2">
    <source>
        <dbReference type="EMBL" id="SDC34512.1"/>
    </source>
</evidence>
<reference evidence="2 3" key="1">
    <citation type="submission" date="2016-09" db="EMBL/GenBank/DDBJ databases">
        <authorList>
            <person name="Capua I."/>
            <person name="De Benedictis P."/>
            <person name="Joannis T."/>
            <person name="Lombin L.H."/>
            <person name="Cattoli G."/>
        </authorList>
    </citation>
    <scope>NUCLEOTIDE SEQUENCE [LARGE SCALE GENOMIC DNA]</scope>
    <source>
        <strain evidence="2 3">ISLP-3</strain>
    </source>
</reference>
<organism evidence="2 3">
    <name type="scientific">Sanguibacter gelidistatuariae</name>
    <dbReference type="NCBI Taxonomy" id="1814289"/>
    <lineage>
        <taxon>Bacteria</taxon>
        <taxon>Bacillati</taxon>
        <taxon>Actinomycetota</taxon>
        <taxon>Actinomycetes</taxon>
        <taxon>Micrococcales</taxon>
        <taxon>Sanguibacteraceae</taxon>
        <taxon>Sanguibacter</taxon>
    </lineage>
</organism>
<dbReference type="InterPro" id="IPR029062">
    <property type="entry name" value="Class_I_gatase-like"/>
</dbReference>
<dbReference type="Pfam" id="PF01965">
    <property type="entry name" value="DJ-1_PfpI"/>
    <property type="match status" value="1"/>
</dbReference>
<dbReference type="InterPro" id="IPR052158">
    <property type="entry name" value="INH-QAR"/>
</dbReference>
<dbReference type="SUPFAM" id="SSF52317">
    <property type="entry name" value="Class I glutamine amidotransferase-like"/>
    <property type="match status" value="1"/>
</dbReference>
<dbReference type="RefSeq" id="WP_093182315.1">
    <property type="nucleotide sequence ID" value="NZ_FMYH01000002.1"/>
</dbReference>
<dbReference type="EMBL" id="FMYH01000002">
    <property type="protein sequence ID" value="SDC34512.1"/>
    <property type="molecule type" value="Genomic_DNA"/>
</dbReference>
<dbReference type="GO" id="GO:0006355">
    <property type="term" value="P:regulation of DNA-templated transcription"/>
    <property type="evidence" value="ECO:0007669"/>
    <property type="project" value="TreeGrafter"/>
</dbReference>
<feature type="domain" description="DJ-1/PfpI" evidence="1">
    <location>
        <begin position="1"/>
        <end position="162"/>
    </location>
</feature>
<accession>A0A1G6KTT2</accession>
<dbReference type="STRING" id="1814289.SAMN05216410_1686"/>
<dbReference type="CDD" id="cd03139">
    <property type="entry name" value="GATase1_PfpI_2"/>
    <property type="match status" value="1"/>
</dbReference>
<protein>
    <submittedName>
        <fullName evidence="2">DJ-1/PfpI family protein</fullName>
    </submittedName>
</protein>
<gene>
    <name evidence="2" type="ORF">SAMN05216410_1686</name>
</gene>
<dbReference type="Gene3D" id="3.40.50.880">
    <property type="match status" value="1"/>
</dbReference>
<name>A0A1G6KTT2_9MICO</name>
<evidence type="ECO:0000259" key="1">
    <source>
        <dbReference type="Pfam" id="PF01965"/>
    </source>
</evidence>
<dbReference type="PANTHER" id="PTHR43130">
    <property type="entry name" value="ARAC-FAMILY TRANSCRIPTIONAL REGULATOR"/>
    <property type="match status" value="1"/>
</dbReference>
<evidence type="ECO:0000313" key="3">
    <source>
        <dbReference type="Proteomes" id="UP000199039"/>
    </source>
</evidence>
<proteinExistence type="predicted"/>
<sequence length="216" mass="22589">MRVAIPVFPRFTSLDIIGPYQVLVNLPDVEVVLVAESTGIVTDDRGLIKLSVDATFDDVDHADVLVVPGGPGSRVHGDMPEMLAWIQHIHASTTWTTSVCTGSLLLGAAGLLDGLTATTHFSAVRELQAWGATYVPDRVVTQGKIITAAGVSSGIDMALTLAALLTDQVTAEAIQLLIEYDPQPPFAGGSVASASEGALAKVRARLGSGWEPYGVT</sequence>
<dbReference type="Proteomes" id="UP000199039">
    <property type="component" value="Unassembled WGS sequence"/>
</dbReference>
<keyword evidence="3" id="KW-1185">Reference proteome</keyword>
<dbReference type="PANTHER" id="PTHR43130:SF2">
    <property type="entry name" value="DJ-1_PFPI DOMAIN-CONTAINING PROTEIN"/>
    <property type="match status" value="1"/>
</dbReference>
<dbReference type="InterPro" id="IPR002818">
    <property type="entry name" value="DJ-1/PfpI"/>
</dbReference>